<evidence type="ECO:0000313" key="4">
    <source>
        <dbReference type="Proteomes" id="UP000468687"/>
    </source>
</evidence>
<feature type="transmembrane region" description="Helical" evidence="2">
    <location>
        <begin position="228"/>
        <end position="246"/>
    </location>
</feature>
<feature type="region of interest" description="Disordered" evidence="1">
    <location>
        <begin position="1"/>
        <end position="21"/>
    </location>
</feature>
<feature type="region of interest" description="Disordered" evidence="1">
    <location>
        <begin position="187"/>
        <end position="222"/>
    </location>
</feature>
<protein>
    <submittedName>
        <fullName evidence="3">Uncharacterized protein</fullName>
    </submittedName>
</protein>
<comment type="caution">
    <text evidence="3">The sequence shown here is derived from an EMBL/GenBank/DDBJ whole genome shotgun (WGS) entry which is preliminary data.</text>
</comment>
<sequence>MAEPGATAAGDAQVAEDEAGAIAQALEDSPVYFGPGTESWMTPGDVEALTAAIEENELSFYVVLVRPPDGTSNSGGDLVTRVKQAREAAELPAQGLYVGVDYARPRDGSAPASVYTDDTTLRVTVQPFGEVSPRLVGRADRDSLTLSVDLFLGYGAGDGTPYELGPGLVELAERLNPDDVASIRADGSAGLEAKTEQRAESGTGSSSGSGQSGSPGVPGGDGFPTVPVVSGVVALVVLVVAVVTASRRRTSASRDRRTFALPDSVLSRVREAEADELRRRARAALVTLGEKIEGAQVGPRDDTATWQAALDHYEAAGRLLPDDGTTPSVLDAVGAIVLVDRGEQAMAATRRRTKLVFTRPCFLNPLHGVGRRGESLAHGDFRVDAPVCDRCRADLKAGRRPDILDVVEDGKPEHYFETRHEPWASTGYGALEPDLLRRLRTCR</sequence>
<proteinExistence type="predicted"/>
<gene>
    <name evidence="3" type="ORF">G3T38_14170</name>
</gene>
<keyword evidence="2" id="KW-1133">Transmembrane helix</keyword>
<keyword evidence="2" id="KW-0812">Transmembrane</keyword>
<keyword evidence="2" id="KW-0472">Membrane</keyword>
<feature type="compositionally biased region" description="Gly residues" evidence="1">
    <location>
        <begin position="205"/>
        <end position="222"/>
    </location>
</feature>
<dbReference type="Proteomes" id="UP000468687">
    <property type="component" value="Unassembled WGS sequence"/>
</dbReference>
<evidence type="ECO:0000313" key="3">
    <source>
        <dbReference type="EMBL" id="NEN79426.1"/>
    </source>
</evidence>
<evidence type="ECO:0000256" key="2">
    <source>
        <dbReference type="SAM" id="Phobius"/>
    </source>
</evidence>
<dbReference type="AlphaFoldDB" id="A0A6P0HLF8"/>
<dbReference type="EMBL" id="JAAGXA010000009">
    <property type="protein sequence ID" value="NEN79426.1"/>
    <property type="molecule type" value="Genomic_DNA"/>
</dbReference>
<accession>A0A6P0HLF8</accession>
<evidence type="ECO:0000256" key="1">
    <source>
        <dbReference type="SAM" id="MobiDB-lite"/>
    </source>
</evidence>
<organism evidence="3 4">
    <name type="scientific">Nocardioides zeae</name>
    <dbReference type="NCBI Taxonomy" id="1457234"/>
    <lineage>
        <taxon>Bacteria</taxon>
        <taxon>Bacillati</taxon>
        <taxon>Actinomycetota</taxon>
        <taxon>Actinomycetes</taxon>
        <taxon>Propionibacteriales</taxon>
        <taxon>Nocardioidaceae</taxon>
        <taxon>Nocardioides</taxon>
    </lineage>
</organism>
<dbReference type="RefSeq" id="WP_163772955.1">
    <property type="nucleotide sequence ID" value="NZ_JAAGXA010000009.1"/>
</dbReference>
<name>A0A6P0HLF8_9ACTN</name>
<keyword evidence="4" id="KW-1185">Reference proteome</keyword>
<reference evidence="3 4" key="1">
    <citation type="journal article" date="2014" name="Int. J. Syst. Evol. Microbiol.">
        <title>Nocardioides zeae sp. nov., isolated from the stem of Zea mays.</title>
        <authorList>
            <person name="Glaeser S.P."/>
            <person name="McInroy J.A."/>
            <person name="Busse H.J."/>
            <person name="Kampfer P."/>
        </authorList>
    </citation>
    <scope>NUCLEOTIDE SEQUENCE [LARGE SCALE GENOMIC DNA]</scope>
    <source>
        <strain evidence="3 4">JCM 30728</strain>
    </source>
</reference>